<dbReference type="AlphaFoldDB" id="A0A9W7VZZ9"/>
<gene>
    <name evidence="1" type="ORF">Tdes44962_MAKER04356</name>
</gene>
<name>A0A9W7VZZ9_9PEZI</name>
<dbReference type="Proteomes" id="UP001138500">
    <property type="component" value="Unassembled WGS sequence"/>
</dbReference>
<evidence type="ECO:0000313" key="1">
    <source>
        <dbReference type="EMBL" id="KAH9824536.1"/>
    </source>
</evidence>
<dbReference type="EMBL" id="RIBY02002145">
    <property type="protein sequence ID" value="KAH9824536.1"/>
    <property type="molecule type" value="Genomic_DNA"/>
</dbReference>
<evidence type="ECO:0000313" key="2">
    <source>
        <dbReference type="Proteomes" id="UP001138500"/>
    </source>
</evidence>
<sequence length="84" mass="9240">MHLQIRAASRALKVLEAGLAFEGLGRSVLCFMVSHHCDLLRTLMGGFVKYTDFNCDFASFGPFASFLARVLAALAPLPIVEYFV</sequence>
<reference evidence="1 2" key="1">
    <citation type="journal article" date="2018" name="IMA Fungus">
        <title>IMA Genome-F 10: Nine draft genome sequences of Claviceps purpurea s.lat., including C. arundinis, C. humidiphila, and C. cf. spartinae, pseudomolecules for the pitch canker pathogen Fusarium circinatum, draft genome of Davidsoniella eucalypti, Grosmannia galeiformis, Quambalaria eucalypti, and Teratosphaeria destructans.</title>
        <authorList>
            <person name="Wingfield B.D."/>
            <person name="Liu M."/>
            <person name="Nguyen H.D."/>
            <person name="Lane F.A."/>
            <person name="Morgan S.W."/>
            <person name="De Vos L."/>
            <person name="Wilken P.M."/>
            <person name="Duong T.A."/>
            <person name="Aylward J."/>
            <person name="Coetzee M.P."/>
            <person name="Dadej K."/>
            <person name="De Beer Z.W."/>
            <person name="Findlay W."/>
            <person name="Havenga M."/>
            <person name="Kolarik M."/>
            <person name="Menzies J.G."/>
            <person name="Naidoo K."/>
            <person name="Pochopski O."/>
            <person name="Shoukouhi P."/>
            <person name="Santana Q.C."/>
            <person name="Seifert K.A."/>
            <person name="Soal N."/>
            <person name="Steenkamp E.T."/>
            <person name="Tatham C.T."/>
            <person name="van der Nest M.A."/>
            <person name="Wingfield M.J."/>
        </authorList>
    </citation>
    <scope>NUCLEOTIDE SEQUENCE [LARGE SCALE GENOMIC DNA]</scope>
    <source>
        <strain evidence="1">CMW44962</strain>
    </source>
</reference>
<proteinExistence type="predicted"/>
<keyword evidence="2" id="KW-1185">Reference proteome</keyword>
<protein>
    <submittedName>
        <fullName evidence="1">Uncharacterized protein</fullName>
    </submittedName>
</protein>
<reference evidence="1 2" key="2">
    <citation type="journal article" date="2021" name="Curr. Genet.">
        <title>Genetic response to nitrogen starvation in the aggressive Eucalyptus foliar pathogen Teratosphaeria destructans.</title>
        <authorList>
            <person name="Havenga M."/>
            <person name="Wingfield B.D."/>
            <person name="Wingfield M.J."/>
            <person name="Dreyer L.L."/>
            <person name="Roets F."/>
            <person name="Aylward J."/>
        </authorList>
    </citation>
    <scope>NUCLEOTIDE SEQUENCE [LARGE SCALE GENOMIC DNA]</scope>
    <source>
        <strain evidence="1">CMW44962</strain>
    </source>
</reference>
<accession>A0A9W7VZZ9</accession>
<organism evidence="1 2">
    <name type="scientific">Teratosphaeria destructans</name>
    <dbReference type="NCBI Taxonomy" id="418781"/>
    <lineage>
        <taxon>Eukaryota</taxon>
        <taxon>Fungi</taxon>
        <taxon>Dikarya</taxon>
        <taxon>Ascomycota</taxon>
        <taxon>Pezizomycotina</taxon>
        <taxon>Dothideomycetes</taxon>
        <taxon>Dothideomycetidae</taxon>
        <taxon>Mycosphaerellales</taxon>
        <taxon>Teratosphaeriaceae</taxon>
        <taxon>Teratosphaeria</taxon>
    </lineage>
</organism>
<comment type="caution">
    <text evidence="1">The sequence shown here is derived from an EMBL/GenBank/DDBJ whole genome shotgun (WGS) entry which is preliminary data.</text>
</comment>